<dbReference type="Proteomes" id="UP001418222">
    <property type="component" value="Unassembled WGS sequence"/>
</dbReference>
<dbReference type="PROSITE" id="PS51203">
    <property type="entry name" value="CS"/>
    <property type="match status" value="1"/>
</dbReference>
<dbReference type="PANTHER" id="PTHR22932">
    <property type="entry name" value="TELOMERASE-BINDING PROTEIN P23 HSP90 CO-CHAPERONE"/>
    <property type="match status" value="1"/>
</dbReference>
<evidence type="ECO:0000256" key="2">
    <source>
        <dbReference type="RuleBase" id="RU369032"/>
    </source>
</evidence>
<comment type="subunit">
    <text evidence="2">Interacts with HSP90 in an ATP-dependent manner.</text>
</comment>
<evidence type="ECO:0000313" key="5">
    <source>
        <dbReference type="Proteomes" id="UP001418222"/>
    </source>
</evidence>
<sequence length="215" mass="24499">MRSMRGSALTLGGNISQMWRMFCCGSGMLFQRLVLILDGSRLLDDVYLLCILFSINRMFVRAEQVESISGVSVSPMAPRVSHLLFADDNFIFCGASRERLSRHPEVKWAQRFDKVYLTILLADAKNVQISLEPDGIFTFSGTTGSDNNLYDTSKLNTGDRSIFCVIEKAEKGWWKKLLRGDGKLPHYVKVDWDKWVDEDEDDGWLFDSTTIFDTT</sequence>
<dbReference type="GO" id="GO:0051131">
    <property type="term" value="P:chaperone-mediated protein complex assembly"/>
    <property type="evidence" value="ECO:0007669"/>
    <property type="project" value="TreeGrafter"/>
</dbReference>
<organism evidence="4 5">
    <name type="scientific">Platanthera zijinensis</name>
    <dbReference type="NCBI Taxonomy" id="2320716"/>
    <lineage>
        <taxon>Eukaryota</taxon>
        <taxon>Viridiplantae</taxon>
        <taxon>Streptophyta</taxon>
        <taxon>Embryophyta</taxon>
        <taxon>Tracheophyta</taxon>
        <taxon>Spermatophyta</taxon>
        <taxon>Magnoliopsida</taxon>
        <taxon>Liliopsida</taxon>
        <taxon>Asparagales</taxon>
        <taxon>Orchidaceae</taxon>
        <taxon>Orchidoideae</taxon>
        <taxon>Orchideae</taxon>
        <taxon>Orchidinae</taxon>
        <taxon>Platanthera</taxon>
    </lineage>
</organism>
<comment type="caution">
    <text evidence="4">The sequence shown here is derived from an EMBL/GenBank/DDBJ whole genome shotgun (WGS) entry which is preliminary data.</text>
</comment>
<evidence type="ECO:0000256" key="1">
    <source>
        <dbReference type="ARBA" id="ARBA00025733"/>
    </source>
</evidence>
<dbReference type="InterPro" id="IPR045250">
    <property type="entry name" value="p23-like"/>
</dbReference>
<dbReference type="CDD" id="cd06465">
    <property type="entry name" value="p23_hB-ind1_like"/>
    <property type="match status" value="1"/>
</dbReference>
<comment type="similarity">
    <text evidence="1 2">Belongs to the p23/wos2 family.</text>
</comment>
<proteinExistence type="inferred from homology"/>
<dbReference type="PANTHER" id="PTHR22932:SF22">
    <property type="entry name" value="CO-CHAPERONE PROTEIN P23"/>
    <property type="match status" value="1"/>
</dbReference>
<feature type="domain" description="CS" evidence="3">
    <location>
        <begin position="101"/>
        <end position="178"/>
    </location>
</feature>
<dbReference type="GO" id="GO:0005829">
    <property type="term" value="C:cytosol"/>
    <property type="evidence" value="ECO:0007669"/>
    <property type="project" value="TreeGrafter"/>
</dbReference>
<keyword evidence="2" id="KW-0963">Cytoplasm</keyword>
<evidence type="ECO:0000259" key="3">
    <source>
        <dbReference type="PROSITE" id="PS51203"/>
    </source>
</evidence>
<dbReference type="SUPFAM" id="SSF49764">
    <property type="entry name" value="HSP20-like chaperones"/>
    <property type="match status" value="1"/>
</dbReference>
<dbReference type="GO" id="GO:0005634">
    <property type="term" value="C:nucleus"/>
    <property type="evidence" value="ECO:0007669"/>
    <property type="project" value="UniProtKB-SubCell"/>
</dbReference>
<keyword evidence="5" id="KW-1185">Reference proteome</keyword>
<keyword evidence="2" id="KW-0539">Nucleus</keyword>
<accession>A0AAP0B1Z7</accession>
<protein>
    <recommendedName>
        <fullName evidence="2">Co-chaperone protein p23</fullName>
    </recommendedName>
</protein>
<comment type="function">
    <text evidence="2">Acts as a co-chaperone for HSP90.</text>
</comment>
<comment type="subcellular location">
    <subcellularLocation>
        <location evidence="2">Cytoplasm</location>
    </subcellularLocation>
    <subcellularLocation>
        <location evidence="2">Nucleus</location>
    </subcellularLocation>
</comment>
<dbReference type="GO" id="GO:0051879">
    <property type="term" value="F:Hsp90 protein binding"/>
    <property type="evidence" value="ECO:0007669"/>
    <property type="project" value="UniProtKB-UniRule"/>
</dbReference>
<dbReference type="Pfam" id="PF04969">
    <property type="entry name" value="CS"/>
    <property type="match status" value="1"/>
</dbReference>
<dbReference type="InterPro" id="IPR008978">
    <property type="entry name" value="HSP20-like_chaperone"/>
</dbReference>
<dbReference type="GO" id="GO:0006457">
    <property type="term" value="P:protein folding"/>
    <property type="evidence" value="ECO:0007669"/>
    <property type="project" value="TreeGrafter"/>
</dbReference>
<evidence type="ECO:0000313" key="4">
    <source>
        <dbReference type="EMBL" id="KAK8924030.1"/>
    </source>
</evidence>
<dbReference type="Gene3D" id="2.60.40.790">
    <property type="match status" value="1"/>
</dbReference>
<dbReference type="AlphaFoldDB" id="A0AAP0B1Z7"/>
<reference evidence="4 5" key="1">
    <citation type="journal article" date="2022" name="Nat. Plants">
        <title>Genomes of leafy and leafless Platanthera orchids illuminate the evolution of mycoheterotrophy.</title>
        <authorList>
            <person name="Li M.H."/>
            <person name="Liu K.W."/>
            <person name="Li Z."/>
            <person name="Lu H.C."/>
            <person name="Ye Q.L."/>
            <person name="Zhang D."/>
            <person name="Wang J.Y."/>
            <person name="Li Y.F."/>
            <person name="Zhong Z.M."/>
            <person name="Liu X."/>
            <person name="Yu X."/>
            <person name="Liu D.K."/>
            <person name="Tu X.D."/>
            <person name="Liu B."/>
            <person name="Hao Y."/>
            <person name="Liao X.Y."/>
            <person name="Jiang Y.T."/>
            <person name="Sun W.H."/>
            <person name="Chen J."/>
            <person name="Chen Y.Q."/>
            <person name="Ai Y."/>
            <person name="Zhai J.W."/>
            <person name="Wu S.S."/>
            <person name="Zhou Z."/>
            <person name="Hsiao Y.Y."/>
            <person name="Wu W.L."/>
            <person name="Chen Y.Y."/>
            <person name="Lin Y.F."/>
            <person name="Hsu J.L."/>
            <person name="Li C.Y."/>
            <person name="Wang Z.W."/>
            <person name="Zhao X."/>
            <person name="Zhong W.Y."/>
            <person name="Ma X.K."/>
            <person name="Ma L."/>
            <person name="Huang J."/>
            <person name="Chen G.Z."/>
            <person name="Huang M.Z."/>
            <person name="Huang L."/>
            <person name="Peng D.H."/>
            <person name="Luo Y.B."/>
            <person name="Zou S.Q."/>
            <person name="Chen S.P."/>
            <person name="Lan S."/>
            <person name="Tsai W.C."/>
            <person name="Van de Peer Y."/>
            <person name="Liu Z.J."/>
        </authorList>
    </citation>
    <scope>NUCLEOTIDE SEQUENCE [LARGE SCALE GENOMIC DNA]</scope>
    <source>
        <strain evidence="4">Lor287</strain>
    </source>
</reference>
<dbReference type="InterPro" id="IPR007052">
    <property type="entry name" value="CS_dom"/>
</dbReference>
<gene>
    <name evidence="4" type="ORF">KSP39_PZI019147</name>
</gene>
<dbReference type="EMBL" id="JBBWWQ010000017">
    <property type="protein sequence ID" value="KAK8924030.1"/>
    <property type="molecule type" value="Genomic_DNA"/>
</dbReference>
<dbReference type="GO" id="GO:0051087">
    <property type="term" value="F:protein-folding chaperone binding"/>
    <property type="evidence" value="ECO:0007669"/>
    <property type="project" value="TreeGrafter"/>
</dbReference>
<name>A0AAP0B1Z7_9ASPA</name>
<keyword evidence="2" id="KW-0143">Chaperone</keyword>